<gene>
    <name evidence="1" type="ORF">BDN72DRAFT_475337</name>
</gene>
<organism evidence="1 2">
    <name type="scientific">Pluteus cervinus</name>
    <dbReference type="NCBI Taxonomy" id="181527"/>
    <lineage>
        <taxon>Eukaryota</taxon>
        <taxon>Fungi</taxon>
        <taxon>Dikarya</taxon>
        <taxon>Basidiomycota</taxon>
        <taxon>Agaricomycotina</taxon>
        <taxon>Agaricomycetes</taxon>
        <taxon>Agaricomycetidae</taxon>
        <taxon>Agaricales</taxon>
        <taxon>Pluteineae</taxon>
        <taxon>Pluteaceae</taxon>
        <taxon>Pluteus</taxon>
    </lineage>
</organism>
<sequence length="421" mass="48233">MTKRSETHGRFSTRKFAAVPSLKISSHQLPAIERPAHSDGGSSASSSTDERGLVDREEPCFITKTVSYMHECVRMIDAVRSDPERKDDVEQLIKQLRIVGWGNQNLEFDLDHPFNVTHLDPVMHRALDTYAFIAITGSLQTLQGLIDMVEQDNQRREQYFLRYHTKPERSLNFSHPFFTHPKYELVALHPEHLLPNGRLSVFDEQGVFKTYIPGEDRTLREHPAGDRFLSFTHPRQPRSPPADIVPSVGPTSSDSDELDSGFPLNPFLVILNAEVKFRRYKMHPVPPRIALPQDVLQLMQKTIDLVDLLYWELPDPNKYSVATRRSVGQQEAGPSNRKRPRSDDDEDNQELVEPETEFGAGFVSQAKYKTMRSSRRPLWPKGTDFETRRAIGEALLSSHDMAPDSDEEAFIEEVYRREAKE</sequence>
<name>A0ACD3B052_9AGAR</name>
<dbReference type="EMBL" id="ML208301">
    <property type="protein sequence ID" value="TFK71216.1"/>
    <property type="molecule type" value="Genomic_DNA"/>
</dbReference>
<accession>A0ACD3B052</accession>
<reference evidence="1 2" key="1">
    <citation type="journal article" date="2019" name="Nat. Ecol. Evol.">
        <title>Megaphylogeny resolves global patterns of mushroom evolution.</title>
        <authorList>
            <person name="Varga T."/>
            <person name="Krizsan K."/>
            <person name="Foldi C."/>
            <person name="Dima B."/>
            <person name="Sanchez-Garcia M."/>
            <person name="Sanchez-Ramirez S."/>
            <person name="Szollosi G.J."/>
            <person name="Szarkandi J.G."/>
            <person name="Papp V."/>
            <person name="Albert L."/>
            <person name="Andreopoulos W."/>
            <person name="Angelini C."/>
            <person name="Antonin V."/>
            <person name="Barry K.W."/>
            <person name="Bougher N.L."/>
            <person name="Buchanan P."/>
            <person name="Buyck B."/>
            <person name="Bense V."/>
            <person name="Catcheside P."/>
            <person name="Chovatia M."/>
            <person name="Cooper J."/>
            <person name="Damon W."/>
            <person name="Desjardin D."/>
            <person name="Finy P."/>
            <person name="Geml J."/>
            <person name="Haridas S."/>
            <person name="Hughes K."/>
            <person name="Justo A."/>
            <person name="Karasinski D."/>
            <person name="Kautmanova I."/>
            <person name="Kiss B."/>
            <person name="Kocsube S."/>
            <person name="Kotiranta H."/>
            <person name="LaButti K.M."/>
            <person name="Lechner B.E."/>
            <person name="Liimatainen K."/>
            <person name="Lipzen A."/>
            <person name="Lukacs Z."/>
            <person name="Mihaltcheva S."/>
            <person name="Morgado L.N."/>
            <person name="Niskanen T."/>
            <person name="Noordeloos M.E."/>
            <person name="Ohm R.A."/>
            <person name="Ortiz-Santana B."/>
            <person name="Ovrebo C."/>
            <person name="Racz N."/>
            <person name="Riley R."/>
            <person name="Savchenko A."/>
            <person name="Shiryaev A."/>
            <person name="Soop K."/>
            <person name="Spirin V."/>
            <person name="Szebenyi C."/>
            <person name="Tomsovsky M."/>
            <person name="Tulloss R.E."/>
            <person name="Uehling J."/>
            <person name="Grigoriev I.V."/>
            <person name="Vagvolgyi C."/>
            <person name="Papp T."/>
            <person name="Martin F.M."/>
            <person name="Miettinen O."/>
            <person name="Hibbett D.S."/>
            <person name="Nagy L.G."/>
        </authorList>
    </citation>
    <scope>NUCLEOTIDE SEQUENCE [LARGE SCALE GENOMIC DNA]</scope>
    <source>
        <strain evidence="1 2">NL-1719</strain>
    </source>
</reference>
<evidence type="ECO:0000313" key="2">
    <source>
        <dbReference type="Proteomes" id="UP000308600"/>
    </source>
</evidence>
<evidence type="ECO:0000313" key="1">
    <source>
        <dbReference type="EMBL" id="TFK71216.1"/>
    </source>
</evidence>
<protein>
    <submittedName>
        <fullName evidence="1">Uncharacterized protein</fullName>
    </submittedName>
</protein>
<dbReference type="Proteomes" id="UP000308600">
    <property type="component" value="Unassembled WGS sequence"/>
</dbReference>
<keyword evidence="2" id="KW-1185">Reference proteome</keyword>
<proteinExistence type="predicted"/>